<proteinExistence type="predicted"/>
<dbReference type="EMBL" id="UINC01018407">
    <property type="protein sequence ID" value="SVA77293.1"/>
    <property type="molecule type" value="Genomic_DNA"/>
</dbReference>
<sequence length="25" mass="2628">MSKGILSTIEEQSTGMAAERSEGKS</sequence>
<feature type="region of interest" description="Disordered" evidence="1">
    <location>
        <begin position="1"/>
        <end position="25"/>
    </location>
</feature>
<gene>
    <name evidence="2" type="ORF">METZ01_LOCUS130147</name>
</gene>
<evidence type="ECO:0000256" key="1">
    <source>
        <dbReference type="SAM" id="MobiDB-lite"/>
    </source>
</evidence>
<reference evidence="2" key="1">
    <citation type="submission" date="2018-05" db="EMBL/GenBank/DDBJ databases">
        <authorList>
            <person name="Lanie J.A."/>
            <person name="Ng W.-L."/>
            <person name="Kazmierczak K.M."/>
            <person name="Andrzejewski T.M."/>
            <person name="Davidsen T.M."/>
            <person name="Wayne K.J."/>
            <person name="Tettelin H."/>
            <person name="Glass J.I."/>
            <person name="Rusch D."/>
            <person name="Podicherti R."/>
            <person name="Tsui H.-C.T."/>
            <person name="Winkler M.E."/>
        </authorList>
    </citation>
    <scope>NUCLEOTIDE SEQUENCE</scope>
</reference>
<organism evidence="2">
    <name type="scientific">marine metagenome</name>
    <dbReference type="NCBI Taxonomy" id="408172"/>
    <lineage>
        <taxon>unclassified sequences</taxon>
        <taxon>metagenomes</taxon>
        <taxon>ecological metagenomes</taxon>
    </lineage>
</organism>
<evidence type="ECO:0000313" key="2">
    <source>
        <dbReference type="EMBL" id="SVA77293.1"/>
    </source>
</evidence>
<name>A0A381YLA8_9ZZZZ</name>
<dbReference type="AlphaFoldDB" id="A0A381YLA8"/>
<protein>
    <submittedName>
        <fullName evidence="2">Uncharacterized protein</fullName>
    </submittedName>
</protein>
<accession>A0A381YLA8</accession>